<dbReference type="EMBL" id="GGEC01064856">
    <property type="protein sequence ID" value="MBX45340.1"/>
    <property type="molecule type" value="Transcribed_RNA"/>
</dbReference>
<dbReference type="AlphaFoldDB" id="A0A2P2NSG3"/>
<sequence length="58" mass="6550">MFPVGIYKDSLSKFSCPPLVRSRRQKLNQACWSFPCESVLAMEGSRYKESGLHGQNSP</sequence>
<name>A0A2P2NSG3_RHIMU</name>
<protein>
    <submittedName>
        <fullName evidence="1">Uncharacterized protein</fullName>
    </submittedName>
</protein>
<organism evidence="1">
    <name type="scientific">Rhizophora mucronata</name>
    <name type="common">Asiatic mangrove</name>
    <dbReference type="NCBI Taxonomy" id="61149"/>
    <lineage>
        <taxon>Eukaryota</taxon>
        <taxon>Viridiplantae</taxon>
        <taxon>Streptophyta</taxon>
        <taxon>Embryophyta</taxon>
        <taxon>Tracheophyta</taxon>
        <taxon>Spermatophyta</taxon>
        <taxon>Magnoliopsida</taxon>
        <taxon>eudicotyledons</taxon>
        <taxon>Gunneridae</taxon>
        <taxon>Pentapetalae</taxon>
        <taxon>rosids</taxon>
        <taxon>fabids</taxon>
        <taxon>Malpighiales</taxon>
        <taxon>Rhizophoraceae</taxon>
        <taxon>Rhizophora</taxon>
    </lineage>
</organism>
<reference evidence="1" key="1">
    <citation type="submission" date="2018-02" db="EMBL/GenBank/DDBJ databases">
        <title>Rhizophora mucronata_Transcriptome.</title>
        <authorList>
            <person name="Meera S.P."/>
            <person name="Sreeshan A."/>
            <person name="Augustine A."/>
        </authorList>
    </citation>
    <scope>NUCLEOTIDE SEQUENCE</scope>
    <source>
        <tissue evidence="1">Leaf</tissue>
    </source>
</reference>
<evidence type="ECO:0000313" key="1">
    <source>
        <dbReference type="EMBL" id="MBX45340.1"/>
    </source>
</evidence>
<proteinExistence type="predicted"/>
<accession>A0A2P2NSG3</accession>